<accession>A0A0A9EBZ1</accession>
<feature type="region of interest" description="Disordered" evidence="1">
    <location>
        <begin position="59"/>
        <end position="85"/>
    </location>
</feature>
<evidence type="ECO:0000313" key="2">
    <source>
        <dbReference type="EMBL" id="JAD93527.1"/>
    </source>
</evidence>
<feature type="compositionally biased region" description="Polar residues" evidence="1">
    <location>
        <begin position="1"/>
        <end position="31"/>
    </location>
</feature>
<reference evidence="2" key="1">
    <citation type="submission" date="2014-09" db="EMBL/GenBank/DDBJ databases">
        <authorList>
            <person name="Magalhaes I.L.F."/>
            <person name="Oliveira U."/>
            <person name="Santos F.R."/>
            <person name="Vidigal T.H.D.A."/>
            <person name="Brescovit A.D."/>
            <person name="Santos A.J."/>
        </authorList>
    </citation>
    <scope>NUCLEOTIDE SEQUENCE</scope>
    <source>
        <tissue evidence="2">Shoot tissue taken approximately 20 cm above the soil surface</tissue>
    </source>
</reference>
<reference evidence="2" key="2">
    <citation type="journal article" date="2015" name="Data Brief">
        <title>Shoot transcriptome of the giant reed, Arundo donax.</title>
        <authorList>
            <person name="Barrero R.A."/>
            <person name="Guerrero F.D."/>
            <person name="Moolhuijzen P."/>
            <person name="Goolsby J.A."/>
            <person name="Tidwell J."/>
            <person name="Bellgard S.E."/>
            <person name="Bellgard M.I."/>
        </authorList>
    </citation>
    <scope>NUCLEOTIDE SEQUENCE</scope>
    <source>
        <tissue evidence="2">Shoot tissue taken approximately 20 cm above the soil surface</tissue>
    </source>
</reference>
<feature type="region of interest" description="Disordered" evidence="1">
    <location>
        <begin position="1"/>
        <end position="41"/>
    </location>
</feature>
<proteinExistence type="predicted"/>
<name>A0A0A9EBZ1_ARUDO</name>
<dbReference type="EMBL" id="GBRH01204368">
    <property type="protein sequence ID" value="JAD93527.1"/>
    <property type="molecule type" value="Transcribed_RNA"/>
</dbReference>
<sequence>MASSKQTGSRTPFKDLTNNTSMNAGNISNKENMAPDENTDWLHKNDTYQRQNVSVPCQDQGSIMISTEETSSPVQLPGLTNNGLL</sequence>
<organism evidence="2">
    <name type="scientific">Arundo donax</name>
    <name type="common">Giant reed</name>
    <name type="synonym">Donax arundinaceus</name>
    <dbReference type="NCBI Taxonomy" id="35708"/>
    <lineage>
        <taxon>Eukaryota</taxon>
        <taxon>Viridiplantae</taxon>
        <taxon>Streptophyta</taxon>
        <taxon>Embryophyta</taxon>
        <taxon>Tracheophyta</taxon>
        <taxon>Spermatophyta</taxon>
        <taxon>Magnoliopsida</taxon>
        <taxon>Liliopsida</taxon>
        <taxon>Poales</taxon>
        <taxon>Poaceae</taxon>
        <taxon>PACMAD clade</taxon>
        <taxon>Arundinoideae</taxon>
        <taxon>Arundineae</taxon>
        <taxon>Arundo</taxon>
    </lineage>
</organism>
<evidence type="ECO:0000256" key="1">
    <source>
        <dbReference type="SAM" id="MobiDB-lite"/>
    </source>
</evidence>
<dbReference type="AlphaFoldDB" id="A0A0A9EBZ1"/>
<protein>
    <submittedName>
        <fullName evidence="2">Uncharacterized protein</fullName>
    </submittedName>
</protein>